<gene>
    <name evidence="2" type="ORF">COCON_G00159860</name>
</gene>
<evidence type="ECO:0000313" key="2">
    <source>
        <dbReference type="EMBL" id="KAJ8263529.1"/>
    </source>
</evidence>
<proteinExistence type="predicted"/>
<dbReference type="EMBL" id="JAFJMO010000011">
    <property type="protein sequence ID" value="KAJ8263529.1"/>
    <property type="molecule type" value="Genomic_DNA"/>
</dbReference>
<name>A0A9Q1HUN4_CONCO</name>
<sequence length="96" mass="10496">MLQRNEQTYLSNSESQVAEGEALARHTCRSLLLMRAVILTHLPFPPRRGIPAWGASPGPGQTPADGSSPGKAGLIVMNDWVLEPFLSCSCQLCYLW</sequence>
<protein>
    <submittedName>
        <fullName evidence="2">Uncharacterized protein</fullName>
    </submittedName>
</protein>
<evidence type="ECO:0000256" key="1">
    <source>
        <dbReference type="SAM" id="MobiDB-lite"/>
    </source>
</evidence>
<keyword evidence="3" id="KW-1185">Reference proteome</keyword>
<accession>A0A9Q1HUN4</accession>
<dbReference type="AlphaFoldDB" id="A0A9Q1HUN4"/>
<reference evidence="2" key="1">
    <citation type="journal article" date="2023" name="Science">
        <title>Genome structures resolve the early diversification of teleost fishes.</title>
        <authorList>
            <person name="Parey E."/>
            <person name="Louis A."/>
            <person name="Montfort J."/>
            <person name="Bouchez O."/>
            <person name="Roques C."/>
            <person name="Iampietro C."/>
            <person name="Lluch J."/>
            <person name="Castinel A."/>
            <person name="Donnadieu C."/>
            <person name="Desvignes T."/>
            <person name="Floi Bucao C."/>
            <person name="Jouanno E."/>
            <person name="Wen M."/>
            <person name="Mejri S."/>
            <person name="Dirks R."/>
            <person name="Jansen H."/>
            <person name="Henkel C."/>
            <person name="Chen W.J."/>
            <person name="Zahm M."/>
            <person name="Cabau C."/>
            <person name="Klopp C."/>
            <person name="Thompson A.W."/>
            <person name="Robinson-Rechavi M."/>
            <person name="Braasch I."/>
            <person name="Lecointre G."/>
            <person name="Bobe J."/>
            <person name="Postlethwait J.H."/>
            <person name="Berthelot C."/>
            <person name="Roest Crollius H."/>
            <person name="Guiguen Y."/>
        </authorList>
    </citation>
    <scope>NUCLEOTIDE SEQUENCE</scope>
    <source>
        <strain evidence="2">Concon-B</strain>
    </source>
</reference>
<comment type="caution">
    <text evidence="2">The sequence shown here is derived from an EMBL/GenBank/DDBJ whole genome shotgun (WGS) entry which is preliminary data.</text>
</comment>
<dbReference type="Proteomes" id="UP001152803">
    <property type="component" value="Unassembled WGS sequence"/>
</dbReference>
<evidence type="ECO:0000313" key="3">
    <source>
        <dbReference type="Proteomes" id="UP001152803"/>
    </source>
</evidence>
<organism evidence="2 3">
    <name type="scientific">Conger conger</name>
    <name type="common">Conger eel</name>
    <name type="synonym">Muraena conger</name>
    <dbReference type="NCBI Taxonomy" id="82655"/>
    <lineage>
        <taxon>Eukaryota</taxon>
        <taxon>Metazoa</taxon>
        <taxon>Chordata</taxon>
        <taxon>Craniata</taxon>
        <taxon>Vertebrata</taxon>
        <taxon>Euteleostomi</taxon>
        <taxon>Actinopterygii</taxon>
        <taxon>Neopterygii</taxon>
        <taxon>Teleostei</taxon>
        <taxon>Anguilliformes</taxon>
        <taxon>Congridae</taxon>
        <taxon>Conger</taxon>
    </lineage>
</organism>
<feature type="region of interest" description="Disordered" evidence="1">
    <location>
        <begin position="50"/>
        <end position="69"/>
    </location>
</feature>